<gene>
    <name evidence="1" type="ORF">Zm00014a_044305</name>
</gene>
<dbReference type="EMBL" id="NCVQ01000004">
    <property type="protein sequence ID" value="PWZ32606.1"/>
    <property type="molecule type" value="Genomic_DNA"/>
</dbReference>
<protein>
    <submittedName>
        <fullName evidence="1">Uncharacterized protein</fullName>
    </submittedName>
</protein>
<organism evidence="1 2">
    <name type="scientific">Zea mays</name>
    <name type="common">Maize</name>
    <dbReference type="NCBI Taxonomy" id="4577"/>
    <lineage>
        <taxon>Eukaryota</taxon>
        <taxon>Viridiplantae</taxon>
        <taxon>Streptophyta</taxon>
        <taxon>Embryophyta</taxon>
        <taxon>Tracheophyta</taxon>
        <taxon>Spermatophyta</taxon>
        <taxon>Magnoliopsida</taxon>
        <taxon>Liliopsida</taxon>
        <taxon>Poales</taxon>
        <taxon>Poaceae</taxon>
        <taxon>PACMAD clade</taxon>
        <taxon>Panicoideae</taxon>
        <taxon>Andropogonodae</taxon>
        <taxon>Andropogoneae</taxon>
        <taxon>Tripsacinae</taxon>
        <taxon>Zea</taxon>
    </lineage>
</organism>
<accession>A0A3L6FHE6</accession>
<proteinExistence type="predicted"/>
<name>A0A3L6FHE6_MAIZE</name>
<dbReference type="Proteomes" id="UP000251960">
    <property type="component" value="Chromosome 3"/>
</dbReference>
<dbReference type="AlphaFoldDB" id="A0A3L6FHE6"/>
<evidence type="ECO:0000313" key="2">
    <source>
        <dbReference type="Proteomes" id="UP000251960"/>
    </source>
</evidence>
<sequence>MPKSEIFGFSWSSRSTLLALMSRWMIFTGDSSCR</sequence>
<reference evidence="1 2" key="1">
    <citation type="journal article" date="2018" name="Nat. Genet.">
        <title>Extensive intraspecific gene order and gene structural variations between Mo17 and other maize genomes.</title>
        <authorList>
            <person name="Sun S."/>
            <person name="Zhou Y."/>
            <person name="Chen J."/>
            <person name="Shi J."/>
            <person name="Zhao H."/>
            <person name="Zhao H."/>
            <person name="Song W."/>
            <person name="Zhang M."/>
            <person name="Cui Y."/>
            <person name="Dong X."/>
            <person name="Liu H."/>
            <person name="Ma X."/>
            <person name="Jiao Y."/>
            <person name="Wang B."/>
            <person name="Wei X."/>
            <person name="Stein J.C."/>
            <person name="Glaubitz J.C."/>
            <person name="Lu F."/>
            <person name="Yu G."/>
            <person name="Liang C."/>
            <person name="Fengler K."/>
            <person name="Li B."/>
            <person name="Rafalski A."/>
            <person name="Schnable P.S."/>
            <person name="Ware D.H."/>
            <person name="Buckler E.S."/>
            <person name="Lai J."/>
        </authorList>
    </citation>
    <scope>NUCLEOTIDE SEQUENCE [LARGE SCALE GENOMIC DNA]</scope>
    <source>
        <strain evidence="2">cv. Missouri 17</strain>
        <tissue evidence="1">Seedling</tissue>
    </source>
</reference>
<comment type="caution">
    <text evidence="1">The sequence shown here is derived from an EMBL/GenBank/DDBJ whole genome shotgun (WGS) entry which is preliminary data.</text>
</comment>
<evidence type="ECO:0000313" key="1">
    <source>
        <dbReference type="EMBL" id="PWZ32606.1"/>
    </source>
</evidence>